<comment type="caution">
    <text evidence="2">The sequence shown here is derived from an EMBL/GenBank/DDBJ whole genome shotgun (WGS) entry which is preliminary data.</text>
</comment>
<dbReference type="AlphaFoldDB" id="A0A3S5CBY3"/>
<gene>
    <name evidence="2" type="ORF">PXEA_LOCUS1896</name>
</gene>
<evidence type="ECO:0000313" key="2">
    <source>
        <dbReference type="EMBL" id="VEL08456.1"/>
    </source>
</evidence>
<name>A0A3S5CBY3_9PLAT</name>
<feature type="compositionally biased region" description="Polar residues" evidence="1">
    <location>
        <begin position="42"/>
        <end position="51"/>
    </location>
</feature>
<evidence type="ECO:0000256" key="1">
    <source>
        <dbReference type="SAM" id="MobiDB-lite"/>
    </source>
</evidence>
<feature type="region of interest" description="Disordered" evidence="1">
    <location>
        <begin position="34"/>
        <end position="64"/>
    </location>
</feature>
<dbReference type="Proteomes" id="UP000784294">
    <property type="component" value="Unassembled WGS sequence"/>
</dbReference>
<dbReference type="EMBL" id="CAAALY010004009">
    <property type="protein sequence ID" value="VEL08456.1"/>
    <property type="molecule type" value="Genomic_DNA"/>
</dbReference>
<reference evidence="2" key="1">
    <citation type="submission" date="2018-11" db="EMBL/GenBank/DDBJ databases">
        <authorList>
            <consortium name="Pathogen Informatics"/>
        </authorList>
    </citation>
    <scope>NUCLEOTIDE SEQUENCE</scope>
</reference>
<proteinExistence type="predicted"/>
<protein>
    <submittedName>
        <fullName evidence="2">Uncharacterized protein</fullName>
    </submittedName>
</protein>
<evidence type="ECO:0000313" key="3">
    <source>
        <dbReference type="Proteomes" id="UP000784294"/>
    </source>
</evidence>
<accession>A0A3S5CBY3</accession>
<sequence>MKQKTRQQYLLAGTGKLIGSAAFLFTHGLSGRLGSRPIRTSGLESASTSSVWEGGKGNASSKKPFKRVSEEVNLDLV</sequence>
<organism evidence="2 3">
    <name type="scientific">Protopolystoma xenopodis</name>
    <dbReference type="NCBI Taxonomy" id="117903"/>
    <lineage>
        <taxon>Eukaryota</taxon>
        <taxon>Metazoa</taxon>
        <taxon>Spiralia</taxon>
        <taxon>Lophotrochozoa</taxon>
        <taxon>Platyhelminthes</taxon>
        <taxon>Monogenea</taxon>
        <taxon>Polyopisthocotylea</taxon>
        <taxon>Polystomatidea</taxon>
        <taxon>Polystomatidae</taxon>
        <taxon>Protopolystoma</taxon>
    </lineage>
</organism>
<keyword evidence="3" id="KW-1185">Reference proteome</keyword>